<keyword evidence="5" id="KW-0500">Molybdenum</keyword>
<comment type="subunit">
    <text evidence="4">Homodimer.</text>
</comment>
<dbReference type="InterPro" id="IPR000674">
    <property type="entry name" value="Ald_Oxase/Xan_DH_a/b"/>
</dbReference>
<comment type="cofactor">
    <cofactor evidence="10">
        <name>[2Fe-2S] cluster</name>
        <dbReference type="ChEBI" id="CHEBI:190135"/>
    </cofactor>
</comment>
<dbReference type="InterPro" id="IPR012675">
    <property type="entry name" value="Beta-grasp_dom_sf"/>
</dbReference>
<evidence type="ECO:0000256" key="8">
    <source>
        <dbReference type="ARBA" id="ARBA00023014"/>
    </source>
</evidence>
<dbReference type="PANTHER" id="PTHR11908:SF132">
    <property type="entry name" value="ALDEHYDE OXIDASE 1-RELATED"/>
    <property type="match status" value="1"/>
</dbReference>
<dbReference type="InterPro" id="IPR036010">
    <property type="entry name" value="2Fe-2S_ferredoxin-like_sf"/>
</dbReference>
<keyword evidence="6" id="KW-0408">Iron</keyword>
<dbReference type="SMART" id="SM01092">
    <property type="entry name" value="CO_deh_flav_C"/>
    <property type="match status" value="1"/>
</dbReference>
<dbReference type="Gene3D" id="3.90.1170.50">
    <property type="entry name" value="Aldehyde oxidase/xanthine dehydrogenase, a/b hammerhead"/>
    <property type="match status" value="1"/>
</dbReference>
<dbReference type="InterPro" id="IPR016166">
    <property type="entry name" value="FAD-bd_PCMH"/>
</dbReference>
<dbReference type="Gene3D" id="1.10.150.120">
    <property type="entry name" value="[2Fe-2S]-binding domain"/>
    <property type="match status" value="1"/>
</dbReference>
<keyword evidence="6" id="KW-0479">Metal-binding</keyword>
<dbReference type="SUPFAM" id="SSF56003">
    <property type="entry name" value="Molybdenum cofactor-binding domain"/>
    <property type="match status" value="1"/>
</dbReference>
<organism evidence="12">
    <name type="scientific">Homalodisca liturata</name>
    <dbReference type="NCBI Taxonomy" id="320908"/>
    <lineage>
        <taxon>Eukaryota</taxon>
        <taxon>Metazoa</taxon>
        <taxon>Ecdysozoa</taxon>
        <taxon>Arthropoda</taxon>
        <taxon>Hexapoda</taxon>
        <taxon>Insecta</taxon>
        <taxon>Pterygota</taxon>
        <taxon>Neoptera</taxon>
        <taxon>Paraneoptera</taxon>
        <taxon>Hemiptera</taxon>
        <taxon>Auchenorrhyncha</taxon>
        <taxon>Membracoidea</taxon>
        <taxon>Cicadellidae</taxon>
        <taxon>Cicadellinae</taxon>
        <taxon>Proconiini</taxon>
        <taxon>Homalodisca</taxon>
    </lineage>
</organism>
<dbReference type="InterPro" id="IPR002888">
    <property type="entry name" value="2Fe-2S-bd"/>
</dbReference>
<dbReference type="InterPro" id="IPR036856">
    <property type="entry name" value="Ald_Oxase/Xan_DH_a/b_sf"/>
</dbReference>
<evidence type="ECO:0000313" key="12">
    <source>
        <dbReference type="EMBL" id="JAS93779.1"/>
    </source>
</evidence>
<dbReference type="InterPro" id="IPR036884">
    <property type="entry name" value="2Fe-2S-bd_dom_sf"/>
</dbReference>
<dbReference type="Pfam" id="PF01799">
    <property type="entry name" value="Fer2_2"/>
    <property type="match status" value="1"/>
</dbReference>
<dbReference type="FunFam" id="3.30.365.10:FF:000001">
    <property type="entry name" value="Xanthine dehydrogenase oxidase"/>
    <property type="match status" value="1"/>
</dbReference>
<dbReference type="InterPro" id="IPR016208">
    <property type="entry name" value="Ald_Oxase/xanthine_DH-like"/>
</dbReference>
<dbReference type="Gene3D" id="3.30.390.50">
    <property type="entry name" value="CO dehydrogenase flavoprotein, C-terminal domain"/>
    <property type="match status" value="1"/>
</dbReference>
<dbReference type="Gene3D" id="3.30.365.10">
    <property type="entry name" value="Aldehyde oxidase/xanthine dehydrogenase, molybdopterin binding domain"/>
    <property type="match status" value="2"/>
</dbReference>
<evidence type="ECO:0000256" key="2">
    <source>
        <dbReference type="ARBA" id="ARBA00004275"/>
    </source>
</evidence>
<keyword evidence="8" id="KW-0411">Iron-sulfur</keyword>
<evidence type="ECO:0000256" key="6">
    <source>
        <dbReference type="ARBA" id="ARBA00022714"/>
    </source>
</evidence>
<dbReference type="Pfam" id="PF01315">
    <property type="entry name" value="Ald_Xan_dh_C"/>
    <property type="match status" value="1"/>
</dbReference>
<dbReference type="InterPro" id="IPR005107">
    <property type="entry name" value="CO_DH_flav_C"/>
</dbReference>
<name>A0A1B6J3L1_9HEMI</name>
<evidence type="ECO:0000256" key="10">
    <source>
        <dbReference type="ARBA" id="ARBA00034078"/>
    </source>
</evidence>
<dbReference type="InterPro" id="IPR016169">
    <property type="entry name" value="FAD-bd_PCMH_sub2"/>
</dbReference>
<comment type="subcellular location">
    <subcellularLocation>
        <location evidence="2">Peroxisome</location>
    </subcellularLocation>
</comment>
<keyword evidence="7" id="KW-0560">Oxidoreductase</keyword>
<dbReference type="EMBL" id="GECU01013927">
    <property type="protein sequence ID" value="JAS93779.1"/>
    <property type="molecule type" value="Transcribed_RNA"/>
</dbReference>
<evidence type="ECO:0000256" key="3">
    <source>
        <dbReference type="ARBA" id="ARBA00006849"/>
    </source>
</evidence>
<dbReference type="SUPFAM" id="SSF56176">
    <property type="entry name" value="FAD-binding/transporter-associated domain-like"/>
    <property type="match status" value="1"/>
</dbReference>
<dbReference type="SMART" id="SM01008">
    <property type="entry name" value="Ald_Xan_dh_C"/>
    <property type="match status" value="1"/>
</dbReference>
<comment type="cofactor">
    <cofactor evidence="1">
        <name>Mo-molybdopterin</name>
        <dbReference type="ChEBI" id="CHEBI:71302"/>
    </cofactor>
</comment>
<dbReference type="FunFam" id="3.30.390.50:FF:000003">
    <property type="entry name" value="Aldehyde oxidase1"/>
    <property type="match status" value="1"/>
</dbReference>
<evidence type="ECO:0000256" key="4">
    <source>
        <dbReference type="ARBA" id="ARBA00011738"/>
    </source>
</evidence>
<dbReference type="SUPFAM" id="SSF55447">
    <property type="entry name" value="CO dehydrogenase flavoprotein C-terminal domain-like"/>
    <property type="match status" value="1"/>
</dbReference>
<dbReference type="SUPFAM" id="SSF54665">
    <property type="entry name" value="CO dehydrogenase molybdoprotein N-domain-like"/>
    <property type="match status" value="1"/>
</dbReference>
<evidence type="ECO:0000256" key="9">
    <source>
        <dbReference type="ARBA" id="ARBA00023140"/>
    </source>
</evidence>
<dbReference type="InterPro" id="IPR036318">
    <property type="entry name" value="FAD-bd_PCMH-like_sf"/>
</dbReference>
<accession>A0A1B6J3L1</accession>
<keyword evidence="9" id="KW-0576">Peroxisome</keyword>
<feature type="non-terminal residue" evidence="12">
    <location>
        <position position="1"/>
    </location>
</feature>
<dbReference type="AlphaFoldDB" id="A0A1B6J3L1"/>
<evidence type="ECO:0000256" key="7">
    <source>
        <dbReference type="ARBA" id="ARBA00023002"/>
    </source>
</evidence>
<gene>
    <name evidence="12" type="ORF">g.34982</name>
</gene>
<dbReference type="GO" id="GO:0051537">
    <property type="term" value="F:2 iron, 2 sulfur cluster binding"/>
    <property type="evidence" value="ECO:0007669"/>
    <property type="project" value="UniProtKB-KW"/>
</dbReference>
<dbReference type="GO" id="GO:0071949">
    <property type="term" value="F:FAD binding"/>
    <property type="evidence" value="ECO:0007669"/>
    <property type="project" value="InterPro"/>
</dbReference>
<keyword evidence="6" id="KW-0001">2Fe-2S</keyword>
<dbReference type="InterPro" id="IPR037165">
    <property type="entry name" value="AldOxase/xan_DH_Mopterin-bd_sf"/>
</dbReference>
<feature type="non-terminal residue" evidence="12">
    <location>
        <position position="831"/>
    </location>
</feature>
<reference evidence="12" key="1">
    <citation type="submission" date="2015-11" db="EMBL/GenBank/DDBJ databases">
        <title>De novo transcriptome assembly of four potential Pierce s Disease insect vectors from Arizona vineyards.</title>
        <authorList>
            <person name="Tassone E.E."/>
        </authorList>
    </citation>
    <scope>NUCLEOTIDE SEQUENCE</scope>
</reference>
<dbReference type="InterPro" id="IPR008274">
    <property type="entry name" value="AldOxase/xan_DH_MoCoBD1"/>
</dbReference>
<comment type="similarity">
    <text evidence="3">Belongs to the xanthine dehydrogenase family.</text>
</comment>
<dbReference type="InterPro" id="IPR036683">
    <property type="entry name" value="CO_DH_flav_C_dom_sf"/>
</dbReference>
<dbReference type="InterPro" id="IPR002346">
    <property type="entry name" value="Mopterin_DH_FAD-bd"/>
</dbReference>
<dbReference type="PROSITE" id="PS51387">
    <property type="entry name" value="FAD_PCMH"/>
    <property type="match status" value="1"/>
</dbReference>
<dbReference type="GO" id="GO:0005506">
    <property type="term" value="F:iron ion binding"/>
    <property type="evidence" value="ECO:0007669"/>
    <property type="project" value="InterPro"/>
</dbReference>
<dbReference type="Pfam" id="PF02738">
    <property type="entry name" value="MoCoBD_1"/>
    <property type="match status" value="1"/>
</dbReference>
<dbReference type="SUPFAM" id="SSF47741">
    <property type="entry name" value="CO dehydrogenase ISP C-domain like"/>
    <property type="match status" value="1"/>
</dbReference>
<dbReference type="PANTHER" id="PTHR11908">
    <property type="entry name" value="XANTHINE DEHYDROGENASE"/>
    <property type="match status" value="1"/>
</dbReference>
<dbReference type="Gene3D" id="3.30.465.10">
    <property type="match status" value="1"/>
</dbReference>
<dbReference type="GO" id="GO:0005777">
    <property type="term" value="C:peroxisome"/>
    <property type="evidence" value="ECO:0007669"/>
    <property type="project" value="UniProtKB-SubCell"/>
</dbReference>
<evidence type="ECO:0000259" key="11">
    <source>
        <dbReference type="PROSITE" id="PS51387"/>
    </source>
</evidence>
<dbReference type="SUPFAM" id="SSF54292">
    <property type="entry name" value="2Fe-2S ferredoxin-like"/>
    <property type="match status" value="1"/>
</dbReference>
<evidence type="ECO:0000256" key="1">
    <source>
        <dbReference type="ARBA" id="ARBA00001924"/>
    </source>
</evidence>
<dbReference type="GO" id="GO:0016491">
    <property type="term" value="F:oxidoreductase activity"/>
    <property type="evidence" value="ECO:0007669"/>
    <property type="project" value="UniProtKB-KW"/>
</dbReference>
<sequence>EGGCGSCIVNLTFTDPVTGLDKSFGINSCLYALYSCQGMSVTTIEGIGSKQKGYDPVQCRLANFYGTQCGYCSTGWVMAMYSLLRSDKTMSMKQIEDSFGSNNCRCTGYRPILDAFKSFAQDSSLELENKVADIEDLLKQCKNGQGICRNQCKLPYPCTNISLQPRNTGEDDDERHFVELALSPGRIRLTNGPGAWYRVTSVKEIFEIFTMIKGSYMLIAGNTAQGVFKEKYPPPPEVYIDITGVKELKFHIINADGVLVLGANMTLTNTIALFRAVAAERPATFGYLKVLAYHMTKVAHIPVRNIGTLAGNLSAKHRCPRFPSDLFTIFETVDAHLMIENEDSLSKITSLPEYLEMNMYKKVITRILFKPLDKSYYIRTYKVSRRAQNDHAVVNAGFCFRLDITKHYKVISTPRIVYGGIRPNFIHAVLTEAFFGGKNFLNTATLQKALSILCKEVVPDRKLPEASEQYRRCLSLSLFYKYVLSLNPSVVNPRFRSGSADIARPLSSGKQEYFSDPSEYPLTQPLPKIESLIQCSGEIEYTNDIPAASTELYASLVLSDRGPATLVGIDPLPALAIPGVVAFFSAKDIPGMNTFVEINTRHFLYQYEKLFADKEIDCAGQAVGVLLATNQDLADFAAERVVIKYANARKPCLFIEDVLRAGDKKRLKYVTSIKPTAVKPDVEYIISGTFSDQNQYVYYYETLTCIVYPKDNNNLDVVCPTQWPAQIQEGIAKMLNISHNRINVQVQRCGGAFGGKVSRPGIPACACALSAYLLQRPVRTVMPLEPNMRLDGGRYPTFLEYEVGTNNEGVIQYMKAKFYVDKGITYNDSLT</sequence>
<dbReference type="Pfam" id="PF00941">
    <property type="entry name" value="FAD_binding_5"/>
    <property type="match status" value="1"/>
</dbReference>
<dbReference type="Pfam" id="PF03450">
    <property type="entry name" value="CO_deh_flav_C"/>
    <property type="match status" value="1"/>
</dbReference>
<proteinExistence type="inferred from homology"/>
<feature type="domain" description="FAD-binding PCMH-type" evidence="11">
    <location>
        <begin position="189"/>
        <end position="374"/>
    </location>
</feature>
<protein>
    <recommendedName>
        <fullName evidence="11">FAD-binding PCMH-type domain-containing protein</fullName>
    </recommendedName>
</protein>
<evidence type="ECO:0000256" key="5">
    <source>
        <dbReference type="ARBA" id="ARBA00022505"/>
    </source>
</evidence>
<dbReference type="Gene3D" id="3.10.20.30">
    <property type="match status" value="1"/>
</dbReference>